<accession>F6DCY2</accession>
<evidence type="ECO:0000256" key="1">
    <source>
        <dbReference type="SAM" id="SignalP"/>
    </source>
</evidence>
<dbReference type="GO" id="GO:0015628">
    <property type="term" value="P:protein secretion by the type II secretion system"/>
    <property type="evidence" value="ECO:0007669"/>
    <property type="project" value="TreeGrafter"/>
</dbReference>
<evidence type="ECO:0000313" key="3">
    <source>
        <dbReference type="Proteomes" id="UP000009232"/>
    </source>
</evidence>
<dbReference type="RefSeq" id="WP_013835496.1">
    <property type="nucleotide sequence ID" value="NC_015581.1"/>
</dbReference>
<dbReference type="Pfam" id="PF12836">
    <property type="entry name" value="HHH_3"/>
    <property type="match status" value="1"/>
</dbReference>
<protein>
    <submittedName>
        <fullName evidence="2">Competence protein ComEA helix-hairpin-helix repeat protein</fullName>
    </submittedName>
</protein>
<keyword evidence="1" id="KW-0732">Signal</keyword>
<dbReference type="NCBIfam" id="TIGR00426">
    <property type="entry name" value="competence protein ComEA helix-hairpin-helix repeat region"/>
    <property type="match status" value="1"/>
</dbReference>
<dbReference type="InterPro" id="IPR004509">
    <property type="entry name" value="Competence_ComEA_HhH"/>
</dbReference>
<gene>
    <name evidence="2" type="ordered locus">Thicy_0951</name>
</gene>
<dbReference type="InterPro" id="IPR010994">
    <property type="entry name" value="RuvA_2-like"/>
</dbReference>
<keyword evidence="3" id="KW-1185">Reference proteome</keyword>
<dbReference type="GO" id="GO:0015627">
    <property type="term" value="C:type II protein secretion system complex"/>
    <property type="evidence" value="ECO:0007669"/>
    <property type="project" value="TreeGrafter"/>
</dbReference>
<feature type="chain" id="PRO_5003334789" evidence="1">
    <location>
        <begin position="23"/>
        <end position="97"/>
    </location>
</feature>
<sequence>MKKLLAGLVLSLSMAGSGLALAMGSVNINTASAQELAQTLNGVGMAKAQAIVEYREMHGPFQSVQDLVKVTGIGLSIYERNESLLRIDNAPDMVAQP</sequence>
<organism evidence="2 3">
    <name type="scientific">Thiomicrospira cyclica (strain DSM 14477 / JCM 11371 / ALM1)</name>
    <name type="common">Thioalkalimicrobium cyclicum</name>
    <dbReference type="NCBI Taxonomy" id="717773"/>
    <lineage>
        <taxon>Bacteria</taxon>
        <taxon>Pseudomonadati</taxon>
        <taxon>Pseudomonadota</taxon>
        <taxon>Gammaproteobacteria</taxon>
        <taxon>Thiotrichales</taxon>
        <taxon>Piscirickettsiaceae</taxon>
        <taxon>Thiomicrospira</taxon>
    </lineage>
</organism>
<dbReference type="PANTHER" id="PTHR21180:SF32">
    <property type="entry name" value="ENDONUCLEASE_EXONUCLEASE_PHOSPHATASE FAMILY DOMAIN-CONTAINING PROTEIN 1"/>
    <property type="match status" value="1"/>
</dbReference>
<dbReference type="EMBL" id="CP002776">
    <property type="protein sequence ID" value="AEG31718.1"/>
    <property type="molecule type" value="Genomic_DNA"/>
</dbReference>
<dbReference type="AlphaFoldDB" id="F6DCY2"/>
<dbReference type="InterPro" id="IPR051675">
    <property type="entry name" value="Endo/Exo/Phosphatase_dom_1"/>
</dbReference>
<dbReference type="HOGENOM" id="CLU_052011_4_2_6"/>
<dbReference type="PANTHER" id="PTHR21180">
    <property type="entry name" value="ENDONUCLEASE/EXONUCLEASE/PHOSPHATASE FAMILY DOMAIN-CONTAINING PROTEIN 1"/>
    <property type="match status" value="1"/>
</dbReference>
<evidence type="ECO:0000313" key="2">
    <source>
        <dbReference type="EMBL" id="AEG31718.1"/>
    </source>
</evidence>
<name>F6DCY2_THICA</name>
<dbReference type="STRING" id="717773.Thicy_0951"/>
<dbReference type="SUPFAM" id="SSF47781">
    <property type="entry name" value="RuvA domain 2-like"/>
    <property type="match status" value="1"/>
</dbReference>
<dbReference type="Proteomes" id="UP000009232">
    <property type="component" value="Chromosome"/>
</dbReference>
<reference evidence="2 3" key="1">
    <citation type="submission" date="2011-05" db="EMBL/GenBank/DDBJ databases">
        <title>Complete sequence of Thioalkalimicrobium cyclicum ALM1.</title>
        <authorList>
            <consortium name="US DOE Joint Genome Institute"/>
            <person name="Lucas S."/>
            <person name="Han J."/>
            <person name="Lapidus A."/>
            <person name="Cheng J.-F."/>
            <person name="Goodwin L."/>
            <person name="Pitluck S."/>
            <person name="Peters L."/>
            <person name="Mikhailova N."/>
            <person name="Davenport K."/>
            <person name="Han C."/>
            <person name="Tapia R."/>
            <person name="Land M."/>
            <person name="Hauser L."/>
            <person name="Kyrpides N."/>
            <person name="Ivanova N."/>
            <person name="Pagani I."/>
            <person name="Kappler U."/>
            <person name="Woyke T."/>
        </authorList>
    </citation>
    <scope>NUCLEOTIDE SEQUENCE [LARGE SCALE GENOMIC DNA]</scope>
    <source>
        <strain evidence="3">DSM 14477 / JCM 11371 / ALM1</strain>
    </source>
</reference>
<feature type="signal peptide" evidence="1">
    <location>
        <begin position="1"/>
        <end position="22"/>
    </location>
</feature>
<dbReference type="KEGG" id="tcy:Thicy_0951"/>
<dbReference type="OrthoDB" id="7510573at2"/>
<dbReference type="Gene3D" id="1.10.150.280">
    <property type="entry name" value="AF1531-like domain"/>
    <property type="match status" value="1"/>
</dbReference>
<proteinExistence type="predicted"/>
<dbReference type="eggNOG" id="COG1555">
    <property type="taxonomic scope" value="Bacteria"/>
</dbReference>